<organism evidence="2 3">
    <name type="scientific">Eutrema salsugineum</name>
    <name type="common">Saltwater cress</name>
    <name type="synonym">Sisymbrium salsugineum</name>
    <dbReference type="NCBI Taxonomy" id="72664"/>
    <lineage>
        <taxon>Eukaryota</taxon>
        <taxon>Viridiplantae</taxon>
        <taxon>Streptophyta</taxon>
        <taxon>Embryophyta</taxon>
        <taxon>Tracheophyta</taxon>
        <taxon>Spermatophyta</taxon>
        <taxon>Magnoliopsida</taxon>
        <taxon>eudicotyledons</taxon>
        <taxon>Gunneridae</taxon>
        <taxon>Pentapetalae</taxon>
        <taxon>rosids</taxon>
        <taxon>malvids</taxon>
        <taxon>Brassicales</taxon>
        <taxon>Brassicaceae</taxon>
        <taxon>Eutremeae</taxon>
        <taxon>Eutrema</taxon>
    </lineage>
</organism>
<dbReference type="Gene3D" id="3.80.10.10">
    <property type="entry name" value="Ribonuclease Inhibitor"/>
    <property type="match status" value="1"/>
</dbReference>
<dbReference type="CDD" id="cd22160">
    <property type="entry name" value="F-box_AtFBL13-like"/>
    <property type="match status" value="1"/>
</dbReference>
<evidence type="ECO:0000313" key="2">
    <source>
        <dbReference type="EMBL" id="ESQ27142.1"/>
    </source>
</evidence>
<evidence type="ECO:0000313" key="3">
    <source>
        <dbReference type="Proteomes" id="UP000030689"/>
    </source>
</evidence>
<dbReference type="EMBL" id="KI517953">
    <property type="protein sequence ID" value="ESQ27142.1"/>
    <property type="molecule type" value="Genomic_DNA"/>
</dbReference>
<dbReference type="KEGG" id="eus:EUTSA_v10019621mg"/>
<feature type="domain" description="F-box" evidence="1">
    <location>
        <begin position="15"/>
        <end position="62"/>
    </location>
</feature>
<gene>
    <name evidence="2" type="ORF">EUTSA_v10019621mg</name>
</gene>
<dbReference type="PANTHER" id="PTHR32153">
    <property type="entry name" value="OJ000223_09.16 PROTEIN"/>
    <property type="match status" value="1"/>
</dbReference>
<dbReference type="Pfam" id="PF24758">
    <property type="entry name" value="LRR_At5g56370"/>
    <property type="match status" value="1"/>
</dbReference>
<protein>
    <recommendedName>
        <fullName evidence="1">F-box domain-containing protein</fullName>
    </recommendedName>
</protein>
<dbReference type="InterPro" id="IPR032675">
    <property type="entry name" value="LRR_dom_sf"/>
</dbReference>
<dbReference type="OrthoDB" id="586691at2759"/>
<dbReference type="Proteomes" id="UP000030689">
    <property type="component" value="Unassembled WGS sequence"/>
</dbReference>
<dbReference type="SUPFAM" id="SSF81383">
    <property type="entry name" value="F-box domain"/>
    <property type="match status" value="1"/>
</dbReference>
<dbReference type="InterPro" id="IPR036047">
    <property type="entry name" value="F-box-like_dom_sf"/>
</dbReference>
<dbReference type="Pfam" id="PF00646">
    <property type="entry name" value="F-box"/>
    <property type="match status" value="1"/>
</dbReference>
<dbReference type="SUPFAM" id="SSF52047">
    <property type="entry name" value="RNI-like"/>
    <property type="match status" value="1"/>
</dbReference>
<dbReference type="PROSITE" id="PS50181">
    <property type="entry name" value="FBOX"/>
    <property type="match status" value="1"/>
</dbReference>
<evidence type="ECO:0000259" key="1">
    <source>
        <dbReference type="PROSITE" id="PS50181"/>
    </source>
</evidence>
<dbReference type="Gramene" id="ESQ27142">
    <property type="protein sequence ID" value="ESQ27142"/>
    <property type="gene ID" value="EUTSA_v10019621mg"/>
</dbReference>
<dbReference type="InterPro" id="IPR053781">
    <property type="entry name" value="F-box_AtFBL13-like"/>
</dbReference>
<dbReference type="OMA" id="PLSYCPN"/>
<reference evidence="2 3" key="1">
    <citation type="journal article" date="2013" name="Front. Plant Sci.">
        <title>The Reference Genome of the Halophytic Plant Eutrema salsugineum.</title>
        <authorList>
            <person name="Yang R."/>
            <person name="Jarvis D.E."/>
            <person name="Chen H."/>
            <person name="Beilstein M.A."/>
            <person name="Grimwood J."/>
            <person name="Jenkins J."/>
            <person name="Shu S."/>
            <person name="Prochnik S."/>
            <person name="Xin M."/>
            <person name="Ma C."/>
            <person name="Schmutz J."/>
            <person name="Wing R.A."/>
            <person name="Mitchell-Olds T."/>
            <person name="Schumaker K.S."/>
            <person name="Wang X."/>
        </authorList>
    </citation>
    <scope>NUCLEOTIDE SEQUENCE [LARGE SCALE GENOMIC DNA]</scope>
</reference>
<keyword evidence="3" id="KW-1185">Reference proteome</keyword>
<dbReference type="AlphaFoldDB" id="V4KBN4"/>
<accession>V4KBN4</accession>
<sequence length="460" mass="52545">MERSSLSSSDQVKEVDWISKLPDDVLLMILSRLSTQEAIRTSLVSKRWEDVWKHISHLVLDMSRIINCKEPLDGSNRVATLMTKVINNHRGHLESCEIHHYSYQSVNGMLNTWIQALTSVKHTKVLTLEHHFTHPSCRLDMDGRKVSGYLDDISPNVFSHPSLKSLSLHSYILKSSYPLSYCPNLKTLKLLCIVASDVGVFNRVLASCPSLEVLVLNISCSKKIGGPLKIENSKLKLLEVMCSIKIDGIRVSVASLDILAIYRNSLRRDEFSLTAPKLQFNRNFWVAGRFFRHISYNISEEKIVHEEFVNLFGELAWTASLSVSVDLMNLTQVERLRQVLRLWNTHQMLELEILFKNNDAPRKEGESCSQKKLWEENNNNDPFPNAEFRVSTVWMHNFSGSEEEFAFASCLIRQGTVLNNMMIKSTSFPATKKLKIEAAVAKLQALQTTEDQWDLVITCF</sequence>
<name>V4KBN4_EUTSA</name>
<dbReference type="InterPro" id="IPR001810">
    <property type="entry name" value="F-box_dom"/>
</dbReference>
<dbReference type="SMART" id="SM00256">
    <property type="entry name" value="FBOX"/>
    <property type="match status" value="1"/>
</dbReference>
<proteinExistence type="predicted"/>
<dbReference type="STRING" id="72664.V4KBN4"/>
<dbReference type="InterPro" id="IPR055411">
    <property type="entry name" value="LRR_FXL15/At3g58940/PEG3-like"/>
</dbReference>
<dbReference type="InterPro" id="IPR044997">
    <property type="entry name" value="F-box_plant"/>
</dbReference>
<dbReference type="Gene3D" id="1.20.1280.50">
    <property type="match status" value="1"/>
</dbReference>